<organism evidence="1 2">
    <name type="scientific">Rhodoferax antarcticus ANT.BR</name>
    <dbReference type="NCBI Taxonomy" id="1111071"/>
    <lineage>
        <taxon>Bacteria</taxon>
        <taxon>Pseudomonadati</taxon>
        <taxon>Pseudomonadota</taxon>
        <taxon>Betaproteobacteria</taxon>
        <taxon>Burkholderiales</taxon>
        <taxon>Comamonadaceae</taxon>
        <taxon>Rhodoferax</taxon>
    </lineage>
</organism>
<name>A0A1Q8YAA8_9BURK</name>
<comment type="caution">
    <text evidence="1">The sequence shown here is derived from an EMBL/GenBank/DDBJ whole genome shotgun (WGS) entry which is preliminary data.</text>
</comment>
<protein>
    <submittedName>
        <fullName evidence="1">Uncharacterized protein</fullName>
    </submittedName>
</protein>
<accession>A0A1Q8YAA8</accession>
<dbReference type="AlphaFoldDB" id="A0A1Q8YAA8"/>
<sequence length="61" mass="6724">MMFPFKDVNNFKHESDADSAPRIAKARYLVGALAYTPTMRRGSLCGEGVPAHRPVMPCNLS</sequence>
<evidence type="ECO:0000313" key="2">
    <source>
        <dbReference type="Proteomes" id="UP000185911"/>
    </source>
</evidence>
<dbReference type="EMBL" id="MSYM01000018">
    <property type="protein sequence ID" value="OLP04879.1"/>
    <property type="molecule type" value="Genomic_DNA"/>
</dbReference>
<reference evidence="1 2" key="1">
    <citation type="submission" date="2017-01" db="EMBL/GenBank/DDBJ databases">
        <title>Genome sequence of Rhodoferax antarcticus ANT.BR, a psychrophilic purple nonsulfur bacterium from an Antarctic microbial mat.</title>
        <authorList>
            <person name="Baker J."/>
            <person name="Riester C."/>
            <person name="Skinner B."/>
            <person name="Newell A."/>
            <person name="Swingley W."/>
            <person name="Madigan M."/>
            <person name="Jung D."/>
            <person name="Asao M."/>
            <person name="Chen M."/>
            <person name="Loughlin P."/>
            <person name="Pan H."/>
            <person name="Lin S."/>
            <person name="Li N."/>
            <person name="Shaw J."/>
            <person name="Prado M."/>
            <person name="Sherman C."/>
            <person name="Li X."/>
            <person name="Tang J."/>
            <person name="Blankenship R."/>
            <person name="Zhao T."/>
            <person name="Touchman J."/>
            <person name="Sattley M."/>
        </authorList>
    </citation>
    <scope>NUCLEOTIDE SEQUENCE [LARGE SCALE GENOMIC DNA]</scope>
    <source>
        <strain evidence="1 2">ANT.BR</strain>
    </source>
</reference>
<dbReference type="Proteomes" id="UP000185911">
    <property type="component" value="Unassembled WGS sequence"/>
</dbReference>
<evidence type="ECO:0000313" key="1">
    <source>
        <dbReference type="EMBL" id="OLP04879.1"/>
    </source>
</evidence>
<keyword evidence="2" id="KW-1185">Reference proteome</keyword>
<proteinExistence type="predicted"/>
<gene>
    <name evidence="1" type="ORF">BLL52_3695</name>
</gene>